<comment type="similarity">
    <text evidence="1">Belongs to the glycosyl hydrolase 72 family.</text>
</comment>
<accession>A0A8K1FG57</accession>
<dbReference type="OrthoDB" id="421038at2759"/>
<dbReference type="Proteomes" id="UP000794436">
    <property type="component" value="Unassembled WGS sequence"/>
</dbReference>
<dbReference type="InterPro" id="IPR017853">
    <property type="entry name" value="GH"/>
</dbReference>
<keyword evidence="4" id="KW-0325">Glycoprotein</keyword>
<evidence type="ECO:0000313" key="7">
    <source>
        <dbReference type="EMBL" id="TMW57478.1"/>
    </source>
</evidence>
<dbReference type="Gene3D" id="3.20.20.80">
    <property type="entry name" value="Glycosidases"/>
    <property type="match status" value="1"/>
</dbReference>
<feature type="chain" id="PRO_5035426607" description="EGF-like domain-containing protein" evidence="5">
    <location>
        <begin position="23"/>
        <end position="558"/>
    </location>
</feature>
<dbReference type="GO" id="GO:0042124">
    <property type="term" value="F:1,3-beta-glucanosyltransferase activity"/>
    <property type="evidence" value="ECO:0007669"/>
    <property type="project" value="TreeGrafter"/>
</dbReference>
<keyword evidence="3" id="KW-1015">Disulfide bond</keyword>
<evidence type="ECO:0000256" key="5">
    <source>
        <dbReference type="SAM" id="SignalP"/>
    </source>
</evidence>
<keyword evidence="2 5" id="KW-0732">Signal</keyword>
<sequence>MSRVIKVLATALLALGGLSVSAQNTTTTTSTSTSEATSGVIVVRGNKLFNAKTGERFILKGMTYEYAVHDDNYEKYSKAIIDKHLADVNLNTLRLYDINPDLSYEKFMTDMAKRGVYVVVGGTPDNNDYYTKYRYATLKKGTGPDEGETCYSPVLLEFGKKVAKNFAKYDNTLAILVGNEVMQKDLTAGACVKQYVADLKTWMRANIKQMRLIPLAYAAADSAYGGHIASAEEYHTLKIQGLLCGDKMEDGTMTRSIDIYLINEYRWCPDASFAVYQQFQNMAQGLPIVIGFGEYGCKLRTDEPRLWQMVPYLYDEPAKTEGFSDLWSGGLAYSFGEAKLPKGSLFPMFSGGSMDPLKEPSSVPSPDFDNLKKLFTEHAIFSQKAEWKDDAKCKWTPEVKTTVSPTNVRATKSGWFVANCDADVLKVIPTDTWITKSRQGVDCDAGTDCDVPMKESVGTTEEDICGEDFIAKVKPAEAGGGSCKKDDDCTGHGKCVEADSIKQCKCDECYSGTNCGLKKTDDACAPADDVSPSPSSAVVSKLSVAIAGTAVALSLFSL</sequence>
<dbReference type="SUPFAM" id="SSF51445">
    <property type="entry name" value="(Trans)glycosidases"/>
    <property type="match status" value="1"/>
</dbReference>
<gene>
    <name evidence="7" type="ORF">Poli38472_003403</name>
</gene>
<reference evidence="7" key="1">
    <citation type="submission" date="2019-03" db="EMBL/GenBank/DDBJ databases">
        <title>Long read genome sequence of the mycoparasitic Pythium oligandrum ATCC 38472 isolated from sugarbeet rhizosphere.</title>
        <authorList>
            <person name="Gaulin E."/>
        </authorList>
    </citation>
    <scope>NUCLEOTIDE SEQUENCE</scope>
    <source>
        <strain evidence="7">ATCC 38472_TT</strain>
    </source>
</reference>
<dbReference type="PANTHER" id="PTHR31468">
    <property type="entry name" value="1,3-BETA-GLUCANOSYLTRANSFERASE GAS1"/>
    <property type="match status" value="1"/>
</dbReference>
<dbReference type="PROSITE" id="PS00022">
    <property type="entry name" value="EGF_1"/>
    <property type="match status" value="1"/>
</dbReference>
<dbReference type="Pfam" id="PF03198">
    <property type="entry name" value="Glyco_hydro_72"/>
    <property type="match status" value="1"/>
</dbReference>
<comment type="caution">
    <text evidence="7">The sequence shown here is derived from an EMBL/GenBank/DDBJ whole genome shotgun (WGS) entry which is preliminary data.</text>
</comment>
<dbReference type="GO" id="GO:0034411">
    <property type="term" value="P:cell wall (1-&gt;3)-beta-D-glucan biosynthetic process"/>
    <property type="evidence" value="ECO:0007669"/>
    <property type="project" value="TreeGrafter"/>
</dbReference>
<proteinExistence type="inferred from homology"/>
<protein>
    <recommendedName>
        <fullName evidence="6">EGF-like domain-containing protein</fullName>
    </recommendedName>
</protein>
<organism evidence="7 8">
    <name type="scientific">Pythium oligandrum</name>
    <name type="common">Mycoparasitic fungus</name>
    <dbReference type="NCBI Taxonomy" id="41045"/>
    <lineage>
        <taxon>Eukaryota</taxon>
        <taxon>Sar</taxon>
        <taxon>Stramenopiles</taxon>
        <taxon>Oomycota</taxon>
        <taxon>Peronosporomycetes</taxon>
        <taxon>Pythiales</taxon>
        <taxon>Pythiaceae</taxon>
        <taxon>Pythium</taxon>
    </lineage>
</organism>
<dbReference type="PANTHER" id="PTHR31468:SF2">
    <property type="entry name" value="1,3-BETA-GLUCANOSYLTRANSFERASE GAS1"/>
    <property type="match status" value="1"/>
</dbReference>
<evidence type="ECO:0000259" key="6">
    <source>
        <dbReference type="PROSITE" id="PS00022"/>
    </source>
</evidence>
<evidence type="ECO:0000313" key="8">
    <source>
        <dbReference type="Proteomes" id="UP000794436"/>
    </source>
</evidence>
<evidence type="ECO:0000256" key="1">
    <source>
        <dbReference type="ARBA" id="ARBA00007528"/>
    </source>
</evidence>
<feature type="domain" description="EGF-like" evidence="6">
    <location>
        <begin position="504"/>
        <end position="515"/>
    </location>
</feature>
<dbReference type="EMBL" id="SPLM01000144">
    <property type="protein sequence ID" value="TMW57478.1"/>
    <property type="molecule type" value="Genomic_DNA"/>
</dbReference>
<dbReference type="InterPro" id="IPR004886">
    <property type="entry name" value="Glucanosyltransferase"/>
</dbReference>
<dbReference type="AlphaFoldDB" id="A0A8K1FG57"/>
<feature type="signal peptide" evidence="5">
    <location>
        <begin position="1"/>
        <end position="22"/>
    </location>
</feature>
<evidence type="ECO:0000256" key="4">
    <source>
        <dbReference type="ARBA" id="ARBA00023180"/>
    </source>
</evidence>
<dbReference type="GO" id="GO:0005886">
    <property type="term" value="C:plasma membrane"/>
    <property type="evidence" value="ECO:0007669"/>
    <property type="project" value="TreeGrafter"/>
</dbReference>
<evidence type="ECO:0000256" key="2">
    <source>
        <dbReference type="ARBA" id="ARBA00022729"/>
    </source>
</evidence>
<dbReference type="InterPro" id="IPR000742">
    <property type="entry name" value="EGF"/>
</dbReference>
<name>A0A8K1FG57_PYTOL</name>
<keyword evidence="8" id="KW-1185">Reference proteome</keyword>
<evidence type="ECO:0000256" key="3">
    <source>
        <dbReference type="ARBA" id="ARBA00023157"/>
    </source>
</evidence>